<dbReference type="EMBL" id="CM008974">
    <property type="protein sequence ID" value="PNW73767.1"/>
    <property type="molecule type" value="Genomic_DNA"/>
</dbReference>
<evidence type="ECO:0000313" key="2">
    <source>
        <dbReference type="EMBL" id="PNW73767.1"/>
    </source>
</evidence>
<dbReference type="GeneID" id="66055948"/>
<sequence length="82" mass="8669">MRPPGPSPGVTCEAVLQQALWDASDQYAVCCRGYGRALTLMRSLCGDVCASERDWVADGRRPSRVPTGPGAAAARGHGMHGR</sequence>
<accession>A0A2K3CZR1</accession>
<keyword evidence="3" id="KW-1185">Reference proteome</keyword>
<name>A0A2K3CZR1_CHLRE</name>
<reference evidence="2 3" key="1">
    <citation type="journal article" date="2007" name="Science">
        <title>The Chlamydomonas genome reveals the evolution of key animal and plant functions.</title>
        <authorList>
            <person name="Merchant S.S."/>
            <person name="Prochnik S.E."/>
            <person name="Vallon O."/>
            <person name="Harris E.H."/>
            <person name="Karpowicz S.J."/>
            <person name="Witman G.B."/>
            <person name="Terry A."/>
            <person name="Salamov A."/>
            <person name="Fritz-Laylin L.K."/>
            <person name="Marechal-Drouard L."/>
            <person name="Marshall W.F."/>
            <person name="Qu L.H."/>
            <person name="Nelson D.R."/>
            <person name="Sanderfoot A.A."/>
            <person name="Spalding M.H."/>
            <person name="Kapitonov V.V."/>
            <person name="Ren Q."/>
            <person name="Ferris P."/>
            <person name="Lindquist E."/>
            <person name="Shapiro H."/>
            <person name="Lucas S.M."/>
            <person name="Grimwood J."/>
            <person name="Schmutz J."/>
            <person name="Cardol P."/>
            <person name="Cerutti H."/>
            <person name="Chanfreau G."/>
            <person name="Chen C.L."/>
            <person name="Cognat V."/>
            <person name="Croft M.T."/>
            <person name="Dent R."/>
            <person name="Dutcher S."/>
            <person name="Fernandez E."/>
            <person name="Fukuzawa H."/>
            <person name="Gonzalez-Ballester D."/>
            <person name="Gonzalez-Halphen D."/>
            <person name="Hallmann A."/>
            <person name="Hanikenne M."/>
            <person name="Hippler M."/>
            <person name="Inwood W."/>
            <person name="Jabbari K."/>
            <person name="Kalanon M."/>
            <person name="Kuras R."/>
            <person name="Lefebvre P.A."/>
            <person name="Lemaire S.D."/>
            <person name="Lobanov A.V."/>
            <person name="Lohr M."/>
            <person name="Manuell A."/>
            <person name="Meier I."/>
            <person name="Mets L."/>
            <person name="Mittag M."/>
            <person name="Mittelmeier T."/>
            <person name="Moroney J.V."/>
            <person name="Moseley J."/>
            <person name="Napoli C."/>
            <person name="Nedelcu A.M."/>
            <person name="Niyogi K."/>
            <person name="Novoselov S.V."/>
            <person name="Paulsen I.T."/>
            <person name="Pazour G."/>
            <person name="Purton S."/>
            <person name="Ral J.P."/>
            <person name="Riano-Pachon D.M."/>
            <person name="Riekhof W."/>
            <person name="Rymarquis L."/>
            <person name="Schroda M."/>
            <person name="Stern D."/>
            <person name="Umen J."/>
            <person name="Willows R."/>
            <person name="Wilson N."/>
            <person name="Zimmer S.L."/>
            <person name="Allmer J."/>
            <person name="Balk J."/>
            <person name="Bisova K."/>
            <person name="Chen C.J."/>
            <person name="Elias M."/>
            <person name="Gendler K."/>
            <person name="Hauser C."/>
            <person name="Lamb M.R."/>
            <person name="Ledford H."/>
            <person name="Long J.C."/>
            <person name="Minagawa J."/>
            <person name="Page M.D."/>
            <person name="Pan J."/>
            <person name="Pootakham W."/>
            <person name="Roje S."/>
            <person name="Rose A."/>
            <person name="Stahlberg E."/>
            <person name="Terauchi A.M."/>
            <person name="Yang P."/>
            <person name="Ball S."/>
            <person name="Bowler C."/>
            <person name="Dieckmann C.L."/>
            <person name="Gladyshev V.N."/>
            <person name="Green P."/>
            <person name="Jorgensen R."/>
            <person name="Mayfield S."/>
            <person name="Mueller-Roeber B."/>
            <person name="Rajamani S."/>
            <person name="Sayre R.T."/>
            <person name="Brokstein P."/>
            <person name="Dubchak I."/>
            <person name="Goodstein D."/>
            <person name="Hornick L."/>
            <person name="Huang Y.W."/>
            <person name="Jhaveri J."/>
            <person name="Luo Y."/>
            <person name="Martinez D."/>
            <person name="Ngau W.C."/>
            <person name="Otillar B."/>
            <person name="Poliakov A."/>
            <person name="Porter A."/>
            <person name="Szajkowski L."/>
            <person name="Werner G."/>
            <person name="Zhou K."/>
            <person name="Grigoriev I.V."/>
            <person name="Rokhsar D.S."/>
            <person name="Grossman A.R."/>
        </authorList>
    </citation>
    <scope>NUCLEOTIDE SEQUENCE [LARGE SCALE GENOMIC DNA]</scope>
    <source>
        <strain evidence="3">CC-503</strain>
    </source>
</reference>
<proteinExistence type="predicted"/>
<dbReference type="Proteomes" id="UP000006906">
    <property type="component" value="Chromosome 13"/>
</dbReference>
<evidence type="ECO:0000256" key="1">
    <source>
        <dbReference type="SAM" id="MobiDB-lite"/>
    </source>
</evidence>
<dbReference type="AlphaFoldDB" id="A0A2K3CZR1"/>
<dbReference type="Gramene" id="PNW73767">
    <property type="protein sequence ID" value="PNW73767"/>
    <property type="gene ID" value="CHLRE_13g571876v5"/>
</dbReference>
<gene>
    <name evidence="2" type="ORF">CHLRE_13g571876v5</name>
</gene>
<protein>
    <submittedName>
        <fullName evidence="2">Uncharacterized protein</fullName>
    </submittedName>
</protein>
<dbReference type="RefSeq" id="XP_042917360.1">
    <property type="nucleotide sequence ID" value="XM_043069385.1"/>
</dbReference>
<evidence type="ECO:0000313" key="3">
    <source>
        <dbReference type="Proteomes" id="UP000006906"/>
    </source>
</evidence>
<dbReference type="InParanoid" id="A0A2K3CZR1"/>
<dbReference type="KEGG" id="cre:CHLRE_13g571876v5"/>
<dbReference type="OrthoDB" id="556870at2759"/>
<organism evidence="2 3">
    <name type="scientific">Chlamydomonas reinhardtii</name>
    <name type="common">Chlamydomonas smithii</name>
    <dbReference type="NCBI Taxonomy" id="3055"/>
    <lineage>
        <taxon>Eukaryota</taxon>
        <taxon>Viridiplantae</taxon>
        <taxon>Chlorophyta</taxon>
        <taxon>core chlorophytes</taxon>
        <taxon>Chlorophyceae</taxon>
        <taxon>CS clade</taxon>
        <taxon>Chlamydomonadales</taxon>
        <taxon>Chlamydomonadaceae</taxon>
        <taxon>Chlamydomonas</taxon>
    </lineage>
</organism>
<feature type="region of interest" description="Disordered" evidence="1">
    <location>
        <begin position="59"/>
        <end position="82"/>
    </location>
</feature>